<feature type="transmembrane region" description="Helical" evidence="8">
    <location>
        <begin position="171"/>
        <end position="192"/>
    </location>
</feature>
<evidence type="ECO:0000256" key="7">
    <source>
        <dbReference type="SAM" id="MobiDB-lite"/>
    </source>
</evidence>
<keyword evidence="6 8" id="KW-0472">Membrane</keyword>
<dbReference type="OrthoDB" id="2360475at2"/>
<dbReference type="InterPro" id="IPR050445">
    <property type="entry name" value="Bact_polysacc_biosynth/exp"/>
</dbReference>
<evidence type="ECO:0000256" key="5">
    <source>
        <dbReference type="ARBA" id="ARBA00022989"/>
    </source>
</evidence>
<feature type="transmembrane region" description="Helical" evidence="8">
    <location>
        <begin position="16"/>
        <end position="38"/>
    </location>
</feature>
<reference evidence="10 11" key="1">
    <citation type="journal article" date="2013" name="Int. J. Syst. Evol. Microbiol.">
        <title>Tumebacillus flagellatus sp. nov., an alpha-amylase/pullulanase-producing bacterium isolated from cassava wastewater.</title>
        <authorList>
            <person name="Wang Q."/>
            <person name="Xie N."/>
            <person name="Qin Y."/>
            <person name="Shen N."/>
            <person name="Zhu J."/>
            <person name="Mi H."/>
            <person name="Huang R."/>
        </authorList>
    </citation>
    <scope>NUCLEOTIDE SEQUENCE [LARGE SCALE GENOMIC DNA]</scope>
    <source>
        <strain evidence="10 11">GST4</strain>
    </source>
</reference>
<dbReference type="Proteomes" id="UP000027931">
    <property type="component" value="Unassembled WGS sequence"/>
</dbReference>
<dbReference type="EMBL" id="JMIR01000050">
    <property type="protein sequence ID" value="KEO81026.1"/>
    <property type="molecule type" value="Genomic_DNA"/>
</dbReference>
<evidence type="ECO:0000259" key="9">
    <source>
        <dbReference type="Pfam" id="PF02706"/>
    </source>
</evidence>
<protein>
    <recommendedName>
        <fullName evidence="9">Polysaccharide chain length determinant N-terminal domain-containing protein</fullName>
    </recommendedName>
</protein>
<keyword evidence="4 8" id="KW-0812">Transmembrane</keyword>
<dbReference type="GO" id="GO:0005886">
    <property type="term" value="C:plasma membrane"/>
    <property type="evidence" value="ECO:0007669"/>
    <property type="project" value="UniProtKB-SubCell"/>
</dbReference>
<dbReference type="PANTHER" id="PTHR32309:SF13">
    <property type="entry name" value="FERRIC ENTEROBACTIN TRANSPORT PROTEIN FEPE"/>
    <property type="match status" value="1"/>
</dbReference>
<dbReference type="GO" id="GO:0004713">
    <property type="term" value="F:protein tyrosine kinase activity"/>
    <property type="evidence" value="ECO:0007669"/>
    <property type="project" value="TreeGrafter"/>
</dbReference>
<comment type="subcellular location">
    <subcellularLocation>
        <location evidence="1">Cell membrane</location>
        <topology evidence="1">Multi-pass membrane protein</topology>
    </subcellularLocation>
</comment>
<dbReference type="RefSeq" id="WP_038094374.1">
    <property type="nucleotide sequence ID" value="NZ_JMIR01000050.1"/>
</dbReference>
<organism evidence="10 11">
    <name type="scientific">Tumebacillus flagellatus</name>
    <dbReference type="NCBI Taxonomy" id="1157490"/>
    <lineage>
        <taxon>Bacteria</taxon>
        <taxon>Bacillati</taxon>
        <taxon>Bacillota</taxon>
        <taxon>Bacilli</taxon>
        <taxon>Bacillales</taxon>
        <taxon>Alicyclobacillaceae</taxon>
        <taxon>Tumebacillus</taxon>
    </lineage>
</organism>
<keyword evidence="11" id="KW-1185">Reference proteome</keyword>
<dbReference type="Pfam" id="PF02706">
    <property type="entry name" value="Wzz"/>
    <property type="match status" value="1"/>
</dbReference>
<comment type="caution">
    <text evidence="10">The sequence shown here is derived from an EMBL/GenBank/DDBJ whole genome shotgun (WGS) entry which is preliminary data.</text>
</comment>
<proteinExistence type="inferred from homology"/>
<gene>
    <name evidence="10" type="ORF">EL26_23080</name>
</gene>
<feature type="domain" description="Polysaccharide chain length determinant N-terminal" evidence="9">
    <location>
        <begin position="2"/>
        <end position="91"/>
    </location>
</feature>
<sequence>MEIDITQLWAVLRRRWLFIWGLAAVAVLCAGLVSYYVLEPKYEATSTLIVKKPPAVAGIEYNDLMASGQLLNTFEQIIKSRRVVKGVIDDLGLTTTPEELLKQIDVKVENNSLVASITVTDRQADQAMKIANRFADRAQRESNTIMGTNYLFVLDYAELQNSPQPVSPRPFFLMGMAFVAALLAGVGLAVLFEKFDKTMKTEAQLVEDLEVPVLGTIPMVKKARKKQNDPDSTLGGVAHEN</sequence>
<name>A0A074LFK5_9BACL</name>
<evidence type="ECO:0000256" key="3">
    <source>
        <dbReference type="ARBA" id="ARBA00022475"/>
    </source>
</evidence>
<dbReference type="STRING" id="1157490.EL26_23080"/>
<dbReference type="InterPro" id="IPR003856">
    <property type="entry name" value="LPS_length_determ_N"/>
</dbReference>
<evidence type="ECO:0000313" key="10">
    <source>
        <dbReference type="EMBL" id="KEO81026.1"/>
    </source>
</evidence>
<evidence type="ECO:0000256" key="8">
    <source>
        <dbReference type="SAM" id="Phobius"/>
    </source>
</evidence>
<accession>A0A074LFK5</accession>
<keyword evidence="3" id="KW-1003">Cell membrane</keyword>
<feature type="region of interest" description="Disordered" evidence="7">
    <location>
        <begin position="222"/>
        <end position="241"/>
    </location>
</feature>
<dbReference type="PANTHER" id="PTHR32309">
    <property type="entry name" value="TYROSINE-PROTEIN KINASE"/>
    <property type="match status" value="1"/>
</dbReference>
<dbReference type="AlphaFoldDB" id="A0A074LFK5"/>
<keyword evidence="5 8" id="KW-1133">Transmembrane helix</keyword>
<evidence type="ECO:0000256" key="2">
    <source>
        <dbReference type="ARBA" id="ARBA00006683"/>
    </source>
</evidence>
<evidence type="ECO:0000256" key="4">
    <source>
        <dbReference type="ARBA" id="ARBA00022692"/>
    </source>
</evidence>
<evidence type="ECO:0000256" key="1">
    <source>
        <dbReference type="ARBA" id="ARBA00004651"/>
    </source>
</evidence>
<comment type="similarity">
    <text evidence="2">Belongs to the CpsC/CapA family.</text>
</comment>
<evidence type="ECO:0000313" key="11">
    <source>
        <dbReference type="Proteomes" id="UP000027931"/>
    </source>
</evidence>
<dbReference type="eggNOG" id="COG3944">
    <property type="taxonomic scope" value="Bacteria"/>
</dbReference>
<evidence type="ECO:0000256" key="6">
    <source>
        <dbReference type="ARBA" id="ARBA00023136"/>
    </source>
</evidence>